<dbReference type="Proteomes" id="UP001199795">
    <property type="component" value="Unassembled WGS sequence"/>
</dbReference>
<proteinExistence type="predicted"/>
<dbReference type="AlphaFoldDB" id="A0AAE3JQK8"/>
<organism evidence="2 3">
    <name type="scientific">Wocania arenilitoris</name>
    <dbReference type="NCBI Taxonomy" id="2044858"/>
    <lineage>
        <taxon>Bacteria</taxon>
        <taxon>Pseudomonadati</taxon>
        <taxon>Bacteroidota</taxon>
        <taxon>Flavobacteriia</taxon>
        <taxon>Flavobacteriales</taxon>
        <taxon>Flavobacteriaceae</taxon>
        <taxon>Wocania</taxon>
    </lineage>
</organism>
<dbReference type="PROSITE" id="PS51257">
    <property type="entry name" value="PROKAR_LIPOPROTEIN"/>
    <property type="match status" value="1"/>
</dbReference>
<evidence type="ECO:0000313" key="2">
    <source>
        <dbReference type="EMBL" id="MCF7569290.1"/>
    </source>
</evidence>
<evidence type="ECO:0000256" key="1">
    <source>
        <dbReference type="SAM" id="SignalP"/>
    </source>
</evidence>
<gene>
    <name evidence="2" type="ORF">L3X37_13085</name>
</gene>
<comment type="caution">
    <text evidence="2">The sequence shown here is derived from an EMBL/GenBank/DDBJ whole genome shotgun (WGS) entry which is preliminary data.</text>
</comment>
<sequence>MKKSVIFVLSCFFVFSSCSLNESDSSAPQEIEYYWHLIQVTGGVAGIDERFDVDTIVWNFDDDTGTLTVDNNNTDDSIEDGLDGGTYSFSVLDIDGNTYLLVDDEEIGSFNVNQSTFTLDTNKMSTGTGADGFIYLFQLETRAVTGS</sequence>
<reference evidence="2" key="1">
    <citation type="submission" date="2022-01" db="EMBL/GenBank/DDBJ databases">
        <title>Draft genome sequence of Sabulilitoribacter arenilitoris KCTC 52401.</title>
        <authorList>
            <person name="Oh J.-S."/>
        </authorList>
    </citation>
    <scope>NUCLEOTIDE SEQUENCE</scope>
    <source>
        <strain evidence="2">HMF6543</strain>
    </source>
</reference>
<dbReference type="EMBL" id="JAKKDU010000017">
    <property type="protein sequence ID" value="MCF7569290.1"/>
    <property type="molecule type" value="Genomic_DNA"/>
</dbReference>
<accession>A0AAE3JQK8</accession>
<name>A0AAE3JQK8_9FLAO</name>
<dbReference type="RefSeq" id="WP_237240621.1">
    <property type="nucleotide sequence ID" value="NZ_JAKKDU010000017.1"/>
</dbReference>
<keyword evidence="1" id="KW-0732">Signal</keyword>
<evidence type="ECO:0008006" key="4">
    <source>
        <dbReference type="Google" id="ProtNLM"/>
    </source>
</evidence>
<feature type="chain" id="PRO_5042143540" description="Lipocalin-like domain-containing protein" evidence="1">
    <location>
        <begin position="20"/>
        <end position="147"/>
    </location>
</feature>
<evidence type="ECO:0000313" key="3">
    <source>
        <dbReference type="Proteomes" id="UP001199795"/>
    </source>
</evidence>
<protein>
    <recommendedName>
        <fullName evidence="4">Lipocalin-like domain-containing protein</fullName>
    </recommendedName>
</protein>
<feature type="signal peptide" evidence="1">
    <location>
        <begin position="1"/>
        <end position="19"/>
    </location>
</feature>
<keyword evidence="3" id="KW-1185">Reference proteome</keyword>